<keyword evidence="4 10" id="KW-0812">Transmembrane</keyword>
<comment type="similarity">
    <text evidence="2">Belongs to the SecE/SEC61-gamma family.</text>
</comment>
<evidence type="ECO:0000313" key="11">
    <source>
        <dbReference type="EMBL" id="CRZ08944.1"/>
    </source>
</evidence>
<evidence type="ECO:0000256" key="7">
    <source>
        <dbReference type="ARBA" id="ARBA00022989"/>
    </source>
</evidence>
<dbReference type="GO" id="GO:0005789">
    <property type="term" value="C:endoplasmic reticulum membrane"/>
    <property type="evidence" value="ECO:0007669"/>
    <property type="project" value="UniProtKB-SubCell"/>
</dbReference>
<dbReference type="SUPFAM" id="SSF103456">
    <property type="entry name" value="Preprotein translocase SecE subunit"/>
    <property type="match status" value="1"/>
</dbReference>
<accession>A0A0H5RJR0</accession>
<dbReference type="GO" id="GO:0008320">
    <property type="term" value="F:protein transmembrane transporter activity"/>
    <property type="evidence" value="ECO:0007669"/>
    <property type="project" value="InterPro"/>
</dbReference>
<name>A0A0H5RJR0_9EUKA</name>
<sequence length="131" mass="14570">RPSRVATSVTVGRSAHKAAPVSNIRQRQTELGIRRTVQRWAEHQLVARSYVMGRRATASFSEEPINYLLNPLRGFAADSYRLIVKCTKPDAKEFKKIAMATSIGFLVMGFTGFFIKLIHIPINNILVGSGP</sequence>
<evidence type="ECO:0000256" key="8">
    <source>
        <dbReference type="ARBA" id="ARBA00023010"/>
    </source>
</evidence>
<keyword evidence="8" id="KW-0811">Translocation</keyword>
<evidence type="ECO:0000256" key="1">
    <source>
        <dbReference type="ARBA" id="ARBA00004389"/>
    </source>
</evidence>
<dbReference type="GO" id="GO:0006886">
    <property type="term" value="P:intracellular protein transport"/>
    <property type="evidence" value="ECO:0007669"/>
    <property type="project" value="InterPro"/>
</dbReference>
<comment type="subcellular location">
    <subcellularLocation>
        <location evidence="1">Endoplasmic reticulum membrane</location>
        <topology evidence="1">Single-pass membrane protein</topology>
    </subcellularLocation>
</comment>
<feature type="transmembrane region" description="Helical" evidence="10">
    <location>
        <begin position="97"/>
        <end position="122"/>
    </location>
</feature>
<evidence type="ECO:0008006" key="12">
    <source>
        <dbReference type="Google" id="ProtNLM"/>
    </source>
</evidence>
<dbReference type="InterPro" id="IPR001901">
    <property type="entry name" value="Translocase_SecE/Sec61-g"/>
</dbReference>
<keyword evidence="9 10" id="KW-0472">Membrane</keyword>
<feature type="non-terminal residue" evidence="11">
    <location>
        <position position="1"/>
    </location>
</feature>
<evidence type="ECO:0000256" key="9">
    <source>
        <dbReference type="ARBA" id="ARBA00023136"/>
    </source>
</evidence>
<dbReference type="AlphaFoldDB" id="A0A0H5RJR0"/>
<organism evidence="11">
    <name type="scientific">Spongospora subterranea</name>
    <dbReference type="NCBI Taxonomy" id="70186"/>
    <lineage>
        <taxon>Eukaryota</taxon>
        <taxon>Sar</taxon>
        <taxon>Rhizaria</taxon>
        <taxon>Endomyxa</taxon>
        <taxon>Phytomyxea</taxon>
        <taxon>Plasmodiophorida</taxon>
        <taxon>Plasmodiophoridae</taxon>
        <taxon>Spongospora</taxon>
    </lineage>
</organism>
<evidence type="ECO:0000256" key="4">
    <source>
        <dbReference type="ARBA" id="ARBA00022692"/>
    </source>
</evidence>
<dbReference type="InterPro" id="IPR023391">
    <property type="entry name" value="Prot_translocase_SecE_dom_sf"/>
</dbReference>
<evidence type="ECO:0000256" key="3">
    <source>
        <dbReference type="ARBA" id="ARBA00022448"/>
    </source>
</evidence>
<evidence type="ECO:0000256" key="2">
    <source>
        <dbReference type="ARBA" id="ARBA00008274"/>
    </source>
</evidence>
<protein>
    <recommendedName>
        <fullName evidence="12">Protein transport protein Sec61 subunit gamma</fullName>
    </recommendedName>
</protein>
<proteinExistence type="inferred from homology"/>
<dbReference type="Pfam" id="PF00584">
    <property type="entry name" value="SecE"/>
    <property type="match status" value="1"/>
</dbReference>
<evidence type="ECO:0000256" key="6">
    <source>
        <dbReference type="ARBA" id="ARBA00022927"/>
    </source>
</evidence>
<keyword evidence="5" id="KW-0256">Endoplasmic reticulum</keyword>
<dbReference type="HAMAP" id="MF_00422">
    <property type="entry name" value="SecE"/>
    <property type="match status" value="1"/>
</dbReference>
<dbReference type="NCBIfam" id="TIGR00327">
    <property type="entry name" value="secE_euk_arch"/>
    <property type="match status" value="1"/>
</dbReference>
<dbReference type="Gene3D" id="1.20.5.820">
    <property type="entry name" value="Preprotein translocase SecE subunit"/>
    <property type="match status" value="1"/>
</dbReference>
<dbReference type="InterPro" id="IPR008158">
    <property type="entry name" value="Translocase_Sec61-g"/>
</dbReference>
<dbReference type="EMBL" id="HACM01008502">
    <property type="protein sequence ID" value="CRZ08944.1"/>
    <property type="molecule type" value="Transcribed_RNA"/>
</dbReference>
<reference evidence="11" key="1">
    <citation type="submission" date="2015-04" db="EMBL/GenBank/DDBJ databases">
        <title>The genome sequence of the plant pathogenic Rhizarian Plasmodiophora brassicae reveals insights in its biotrophic life cycle and the origin of chitin synthesis.</title>
        <authorList>
            <person name="Schwelm A."/>
            <person name="Fogelqvist J."/>
            <person name="Knaust A."/>
            <person name="Julke S."/>
            <person name="Lilja T."/>
            <person name="Dhandapani V."/>
            <person name="Bonilla-Rosso G."/>
            <person name="Karlsson M."/>
            <person name="Shevchenko A."/>
            <person name="Choi S.R."/>
            <person name="Kim H.G."/>
            <person name="Park J.Y."/>
            <person name="Lim Y.P."/>
            <person name="Ludwig-Muller J."/>
            <person name="Dixelius C."/>
        </authorList>
    </citation>
    <scope>NUCLEOTIDE SEQUENCE</scope>
    <source>
        <tissue evidence="11">Potato root galls</tissue>
    </source>
</reference>
<keyword evidence="3" id="KW-0813">Transport</keyword>
<evidence type="ECO:0000256" key="5">
    <source>
        <dbReference type="ARBA" id="ARBA00022824"/>
    </source>
</evidence>
<keyword evidence="7 10" id="KW-1133">Transmembrane helix</keyword>
<keyword evidence="6" id="KW-0653">Protein transport</keyword>
<dbReference type="PANTHER" id="PTHR12309">
    <property type="entry name" value="SEC61 GAMMA SUBUNIT"/>
    <property type="match status" value="1"/>
</dbReference>
<evidence type="ECO:0000256" key="10">
    <source>
        <dbReference type="SAM" id="Phobius"/>
    </source>
</evidence>
<dbReference type="GO" id="GO:0006605">
    <property type="term" value="P:protein targeting"/>
    <property type="evidence" value="ECO:0007669"/>
    <property type="project" value="InterPro"/>
</dbReference>